<proteinExistence type="predicted"/>
<protein>
    <submittedName>
        <fullName evidence="1">Head-to-tail adaptor</fullName>
    </submittedName>
</protein>
<dbReference type="KEGG" id="vg:80020246"/>
<evidence type="ECO:0000313" key="1">
    <source>
        <dbReference type="EMBL" id="WAB08833.1"/>
    </source>
</evidence>
<name>A0A9E8M7K5_9CAUD</name>
<gene>
    <name evidence="1" type="primary">54</name>
    <name evidence="1" type="ORF">SEA_SUCCESS_54</name>
</gene>
<dbReference type="RefSeq" id="YP_010755578.1">
    <property type="nucleotide sequence ID" value="NC_073472.1"/>
</dbReference>
<keyword evidence="2" id="KW-1185">Reference proteome</keyword>
<dbReference type="Proteomes" id="UP001163413">
    <property type="component" value="Segment"/>
</dbReference>
<dbReference type="EMBL" id="OP751148">
    <property type="protein sequence ID" value="WAB08833.1"/>
    <property type="molecule type" value="Genomic_DNA"/>
</dbReference>
<organism evidence="1 2">
    <name type="scientific">Streptomyces phage Success</name>
    <dbReference type="NCBI Taxonomy" id="2999013"/>
    <lineage>
        <taxon>Viruses</taxon>
        <taxon>Duplodnaviria</taxon>
        <taxon>Heunggongvirae</taxon>
        <taxon>Uroviricota</taxon>
        <taxon>Caudoviricetes</taxon>
        <taxon>Successvirus</taxon>
        <taxon>Successvirus success</taxon>
    </lineage>
</organism>
<sequence>MPLASVDDVAARLGRPIAADETARVSAFLADVTGLIEDYCGRDLDRRSGQSITLYPEGGCALPVPARYQTFLTVSAVEQDGQAVTDYTFNGRQLTRDAGWGESAVTLSASWGYEDAPASLRAIACSEVIRWLALSPGVESERVGEVEVTFAGASSAQTLSTATRTSLRQGRWRRGAVGSLVLRREGPVLDLRGPVVLHD</sequence>
<dbReference type="GeneID" id="80020246"/>
<reference evidence="1" key="1">
    <citation type="submission" date="2022-10" db="EMBL/GenBank/DDBJ databases">
        <authorList>
            <person name="Roth M.A."/>
            <person name="Wohlstadter N.E."/>
            <person name="Arguedas X."/>
            <person name="Leighton H.R."/>
            <person name="Msuya J.A."/>
            <person name="Pravda N."/>
            <person name="Shaffer C.D."/>
            <person name="Weston-Hafer K.A."/>
            <person name="Russell D.A."/>
            <person name="Jacobs-Sera D."/>
            <person name="Hatfull G.F."/>
        </authorList>
    </citation>
    <scope>NUCLEOTIDE SEQUENCE</scope>
</reference>
<evidence type="ECO:0000313" key="2">
    <source>
        <dbReference type="Proteomes" id="UP001163413"/>
    </source>
</evidence>
<accession>A0A9E8M7K5</accession>